<evidence type="ECO:0000259" key="6">
    <source>
        <dbReference type="PROSITE" id="PS51332"/>
    </source>
</evidence>
<dbReference type="CDD" id="cd01335">
    <property type="entry name" value="Radical_SAM"/>
    <property type="match status" value="1"/>
</dbReference>
<dbReference type="Gene3D" id="3.40.50.280">
    <property type="entry name" value="Cobalamin-binding domain"/>
    <property type="match status" value="1"/>
</dbReference>
<evidence type="ECO:0000259" key="7">
    <source>
        <dbReference type="PROSITE" id="PS51918"/>
    </source>
</evidence>
<dbReference type="InterPro" id="IPR007197">
    <property type="entry name" value="rSAM"/>
</dbReference>
<evidence type="ECO:0000313" key="8">
    <source>
        <dbReference type="EMBL" id="RFA95262.1"/>
    </source>
</evidence>
<evidence type="ECO:0000313" key="9">
    <source>
        <dbReference type="Proteomes" id="UP000257123"/>
    </source>
</evidence>
<keyword evidence="5" id="KW-0411">Iron-sulfur</keyword>
<dbReference type="InterPro" id="IPR023404">
    <property type="entry name" value="rSAM_horseshoe"/>
</dbReference>
<comment type="caution">
    <text evidence="8">The sequence shown here is derived from an EMBL/GenBank/DDBJ whole genome shotgun (WGS) entry which is preliminary data.</text>
</comment>
<protein>
    <submittedName>
        <fullName evidence="8">B12-binding domain/radical SAM domain-containing protein</fullName>
    </submittedName>
</protein>
<dbReference type="SMART" id="SM00729">
    <property type="entry name" value="Elp3"/>
    <property type="match status" value="1"/>
</dbReference>
<evidence type="ECO:0000256" key="3">
    <source>
        <dbReference type="ARBA" id="ARBA00022723"/>
    </source>
</evidence>
<dbReference type="SFLD" id="SFLDG01082">
    <property type="entry name" value="B12-binding_domain_containing"/>
    <property type="match status" value="1"/>
</dbReference>
<evidence type="ECO:0000256" key="5">
    <source>
        <dbReference type="ARBA" id="ARBA00023014"/>
    </source>
</evidence>
<name>A0A371QXH7_9CREN</name>
<dbReference type="NCBIfam" id="TIGR04013">
    <property type="entry name" value="B12_SAM_MJ_1487"/>
    <property type="match status" value="1"/>
</dbReference>
<evidence type="ECO:0000256" key="4">
    <source>
        <dbReference type="ARBA" id="ARBA00023004"/>
    </source>
</evidence>
<dbReference type="GO" id="GO:0051536">
    <property type="term" value="F:iron-sulfur cluster binding"/>
    <property type="evidence" value="ECO:0007669"/>
    <property type="project" value="UniProtKB-KW"/>
</dbReference>
<dbReference type="EMBL" id="NMUE01000024">
    <property type="protein sequence ID" value="RFA95262.1"/>
    <property type="molecule type" value="Genomic_DNA"/>
</dbReference>
<dbReference type="GO" id="GO:0046872">
    <property type="term" value="F:metal ion binding"/>
    <property type="evidence" value="ECO:0007669"/>
    <property type="project" value="UniProtKB-KW"/>
</dbReference>
<dbReference type="Pfam" id="PF04055">
    <property type="entry name" value="Radical_SAM"/>
    <property type="match status" value="1"/>
</dbReference>
<feature type="domain" description="B12-binding" evidence="6">
    <location>
        <begin position="1"/>
        <end position="120"/>
    </location>
</feature>
<dbReference type="AlphaFoldDB" id="A0A371QXH7"/>
<dbReference type="PROSITE" id="PS51918">
    <property type="entry name" value="RADICAL_SAM"/>
    <property type="match status" value="1"/>
</dbReference>
<dbReference type="Proteomes" id="UP000257123">
    <property type="component" value="Unassembled WGS sequence"/>
</dbReference>
<dbReference type="PANTHER" id="PTHR43409:SF17">
    <property type="entry name" value="METHYLTHIOTRANSFERASE MJ0865-RELATED"/>
    <property type="match status" value="1"/>
</dbReference>
<dbReference type="GO" id="GO:0003824">
    <property type="term" value="F:catalytic activity"/>
    <property type="evidence" value="ECO:0007669"/>
    <property type="project" value="InterPro"/>
</dbReference>
<dbReference type="InterPro" id="IPR051198">
    <property type="entry name" value="BchE-like"/>
</dbReference>
<dbReference type="InterPro" id="IPR058240">
    <property type="entry name" value="rSAM_sf"/>
</dbReference>
<organism evidence="8 9">
    <name type="scientific">Pyrobaculum aerophilum</name>
    <dbReference type="NCBI Taxonomy" id="13773"/>
    <lineage>
        <taxon>Archaea</taxon>
        <taxon>Thermoproteota</taxon>
        <taxon>Thermoprotei</taxon>
        <taxon>Thermoproteales</taxon>
        <taxon>Thermoproteaceae</taxon>
        <taxon>Pyrobaculum</taxon>
    </lineage>
</organism>
<dbReference type="PROSITE" id="PS51332">
    <property type="entry name" value="B12_BINDING"/>
    <property type="match status" value="1"/>
</dbReference>
<dbReference type="Gene3D" id="3.80.30.20">
    <property type="entry name" value="tm_1862 like domain"/>
    <property type="match status" value="1"/>
</dbReference>
<dbReference type="SUPFAM" id="SSF102114">
    <property type="entry name" value="Radical SAM enzymes"/>
    <property type="match status" value="1"/>
</dbReference>
<dbReference type="InterPro" id="IPR006638">
    <property type="entry name" value="Elp3/MiaA/NifB-like_rSAM"/>
</dbReference>
<sequence length="411" mass="45827">MILLARVFEGPNNGLAYAVAPVEDKYKVIPTRDPLLDAANLYAKGEKVLILYSLSTPIFVEIWRELIAVAGRFPVVVGGPHAAGDPVTLLKLGVKYVVVGDGEVALPAIIEKEEGLSDEMPPNVLIMEDGKVKAGRRVYTELVYKTYSEALGAYPPIEIMRSCGYRCAFCQTWAQGPVRYRPLEKVEEMVKVYVKKGRREIRFIAPVGFLYQSKDGKTPNIDALISLLKTVREAGGLPFLGTFPSETRPETVTRDVLSALKNLLANRRLSFGLQTASERLLKLAKRGHDVATVEEAVATARAFGFTPVVDIIAGLPGEDEEDVVATVKTMERLVSMGARIRMHYFIPLPGTPLWGREPSPPHRLYTEFAKRYRKKVEGYWEEQIQLSRRIIETYRQISGYLSRTTPISKAS</sequence>
<feature type="domain" description="Radical SAM core" evidence="7">
    <location>
        <begin position="149"/>
        <end position="382"/>
    </location>
</feature>
<dbReference type="InterPro" id="IPR006158">
    <property type="entry name" value="Cobalamin-bd"/>
</dbReference>
<dbReference type="RefSeq" id="WP_116421340.1">
    <property type="nucleotide sequence ID" value="NZ_NMUE01000024.1"/>
</dbReference>
<accession>A0A371QXH7</accession>
<dbReference type="SFLD" id="SFLDS00029">
    <property type="entry name" value="Radical_SAM"/>
    <property type="match status" value="1"/>
</dbReference>
<dbReference type="InterPro" id="IPR023980">
    <property type="entry name" value="CHP04013_B12-bd/rSAM"/>
</dbReference>
<keyword evidence="2" id="KW-0949">S-adenosyl-L-methionine</keyword>
<comment type="cofactor">
    <cofactor evidence="1">
        <name>[4Fe-4S] cluster</name>
        <dbReference type="ChEBI" id="CHEBI:49883"/>
    </cofactor>
</comment>
<keyword evidence="4" id="KW-0408">Iron</keyword>
<dbReference type="PANTHER" id="PTHR43409">
    <property type="entry name" value="ANAEROBIC MAGNESIUM-PROTOPORPHYRIN IX MONOMETHYL ESTER CYCLASE-RELATED"/>
    <property type="match status" value="1"/>
</dbReference>
<dbReference type="GO" id="GO:0031419">
    <property type="term" value="F:cobalamin binding"/>
    <property type="evidence" value="ECO:0007669"/>
    <property type="project" value="InterPro"/>
</dbReference>
<evidence type="ECO:0000256" key="1">
    <source>
        <dbReference type="ARBA" id="ARBA00001966"/>
    </source>
</evidence>
<evidence type="ECO:0000256" key="2">
    <source>
        <dbReference type="ARBA" id="ARBA00022691"/>
    </source>
</evidence>
<reference evidence="8 9" key="1">
    <citation type="submission" date="2017-07" db="EMBL/GenBank/DDBJ databases">
        <title>Draft genome sequence of aerobic hyperthermophilic archaea, Pyrobaculum aerophilum YKB31 and YKB32.</title>
        <authorList>
            <person name="Mochizuki T."/>
            <person name="Berliner A.J."/>
            <person name="Yoshida-Takashima Y."/>
            <person name="Takaki Y."/>
            <person name="Nunoura T."/>
            <person name="Takai K."/>
        </authorList>
    </citation>
    <scope>NUCLEOTIDE SEQUENCE [LARGE SCALE GENOMIC DNA]</scope>
    <source>
        <strain evidence="8 9">YKB31</strain>
    </source>
</reference>
<proteinExistence type="predicted"/>
<gene>
    <name evidence="8" type="ORF">CGL51_07975</name>
</gene>
<keyword evidence="3" id="KW-0479">Metal-binding</keyword>